<keyword evidence="1" id="KW-0732">Signal</keyword>
<keyword evidence="3" id="KW-1185">Reference proteome</keyword>
<dbReference type="AlphaFoldDB" id="A0A5B0N169"/>
<comment type="caution">
    <text evidence="2">The sequence shown here is derived from an EMBL/GenBank/DDBJ whole genome shotgun (WGS) entry which is preliminary data.</text>
</comment>
<accession>A0A5B0N169</accession>
<feature type="chain" id="PRO_5022673886" description="Secreted protein" evidence="1">
    <location>
        <begin position="20"/>
        <end position="107"/>
    </location>
</feature>
<evidence type="ECO:0000313" key="3">
    <source>
        <dbReference type="Proteomes" id="UP000324748"/>
    </source>
</evidence>
<gene>
    <name evidence="2" type="ORF">PGT21_021934</name>
</gene>
<dbReference type="Proteomes" id="UP000324748">
    <property type="component" value="Unassembled WGS sequence"/>
</dbReference>
<organism evidence="2 3">
    <name type="scientific">Puccinia graminis f. sp. tritici</name>
    <dbReference type="NCBI Taxonomy" id="56615"/>
    <lineage>
        <taxon>Eukaryota</taxon>
        <taxon>Fungi</taxon>
        <taxon>Dikarya</taxon>
        <taxon>Basidiomycota</taxon>
        <taxon>Pucciniomycotina</taxon>
        <taxon>Pucciniomycetes</taxon>
        <taxon>Pucciniales</taxon>
        <taxon>Pucciniaceae</taxon>
        <taxon>Puccinia</taxon>
    </lineage>
</organism>
<reference evidence="2 3" key="1">
    <citation type="submission" date="2019-05" db="EMBL/GenBank/DDBJ databases">
        <title>Emergence of the Ug99 lineage of the wheat stem rust pathogen through somatic hybridization.</title>
        <authorList>
            <person name="Li F."/>
            <person name="Upadhyaya N.M."/>
            <person name="Sperschneider J."/>
            <person name="Matny O."/>
            <person name="Nguyen-Phuc H."/>
            <person name="Mago R."/>
            <person name="Raley C."/>
            <person name="Miller M.E."/>
            <person name="Silverstein K.A.T."/>
            <person name="Henningsen E."/>
            <person name="Hirsch C.D."/>
            <person name="Visser B."/>
            <person name="Pretorius Z.A."/>
            <person name="Steffenson B.J."/>
            <person name="Schwessinger B."/>
            <person name="Dodds P.N."/>
            <person name="Figueroa M."/>
        </authorList>
    </citation>
    <scope>NUCLEOTIDE SEQUENCE [LARGE SCALE GENOMIC DNA]</scope>
    <source>
        <strain evidence="2">21-0</strain>
    </source>
</reference>
<dbReference type="EMBL" id="VSWC01000119">
    <property type="protein sequence ID" value="KAA1082981.1"/>
    <property type="molecule type" value="Genomic_DNA"/>
</dbReference>
<sequence>MYFLESVILLAAFLGLAAAFDPRWQYVCNRDRPYGLCGFQQPNGNWYLTPYGPTDPRKPREYTFCPAVSTNAFCADYTMLKRIYATRRSSVGIPRNLFFDMHCSFMN</sequence>
<evidence type="ECO:0000313" key="2">
    <source>
        <dbReference type="EMBL" id="KAA1082981.1"/>
    </source>
</evidence>
<proteinExistence type="predicted"/>
<evidence type="ECO:0000256" key="1">
    <source>
        <dbReference type="SAM" id="SignalP"/>
    </source>
</evidence>
<name>A0A5B0N169_PUCGR</name>
<protein>
    <recommendedName>
        <fullName evidence="4">Secreted protein</fullName>
    </recommendedName>
</protein>
<evidence type="ECO:0008006" key="4">
    <source>
        <dbReference type="Google" id="ProtNLM"/>
    </source>
</evidence>
<feature type="signal peptide" evidence="1">
    <location>
        <begin position="1"/>
        <end position="19"/>
    </location>
</feature>